<sequence length="89" mass="9664">KHLSDNDKRRKTITYPNETMRVRQCVRTLPVAPPISANPFKVAAVEAGQHRDVSTPSKTGGVNDRAAITETVLCAFGIRIGGSLFVCVQ</sequence>
<comment type="caution">
    <text evidence="1">The sequence shown here is derived from an EMBL/GenBank/DDBJ whole genome shotgun (WGS) entry which is preliminary data.</text>
</comment>
<name>A0A8S4QLU5_9NEOP</name>
<accession>A0A8S4QLU5</accession>
<gene>
    <name evidence="1" type="primary">jg10256</name>
    <name evidence="1" type="ORF">PAEG_LOCUS4308</name>
</gene>
<dbReference type="EMBL" id="CAKXAJ010014662">
    <property type="protein sequence ID" value="CAH2216251.1"/>
    <property type="molecule type" value="Genomic_DNA"/>
</dbReference>
<reference evidence="1" key="1">
    <citation type="submission" date="2022-03" db="EMBL/GenBank/DDBJ databases">
        <authorList>
            <person name="Lindestad O."/>
        </authorList>
    </citation>
    <scope>NUCLEOTIDE SEQUENCE</scope>
</reference>
<evidence type="ECO:0000313" key="2">
    <source>
        <dbReference type="Proteomes" id="UP000838756"/>
    </source>
</evidence>
<evidence type="ECO:0000313" key="1">
    <source>
        <dbReference type="EMBL" id="CAH2216251.1"/>
    </source>
</evidence>
<organism evidence="1 2">
    <name type="scientific">Pararge aegeria aegeria</name>
    <dbReference type="NCBI Taxonomy" id="348720"/>
    <lineage>
        <taxon>Eukaryota</taxon>
        <taxon>Metazoa</taxon>
        <taxon>Ecdysozoa</taxon>
        <taxon>Arthropoda</taxon>
        <taxon>Hexapoda</taxon>
        <taxon>Insecta</taxon>
        <taxon>Pterygota</taxon>
        <taxon>Neoptera</taxon>
        <taxon>Endopterygota</taxon>
        <taxon>Lepidoptera</taxon>
        <taxon>Glossata</taxon>
        <taxon>Ditrysia</taxon>
        <taxon>Papilionoidea</taxon>
        <taxon>Nymphalidae</taxon>
        <taxon>Satyrinae</taxon>
        <taxon>Satyrini</taxon>
        <taxon>Parargina</taxon>
        <taxon>Pararge</taxon>
    </lineage>
</organism>
<proteinExistence type="predicted"/>
<dbReference type="AlphaFoldDB" id="A0A8S4QLU5"/>
<protein>
    <submittedName>
        <fullName evidence="1">Jg10256 protein</fullName>
    </submittedName>
</protein>
<dbReference type="Proteomes" id="UP000838756">
    <property type="component" value="Unassembled WGS sequence"/>
</dbReference>
<keyword evidence="2" id="KW-1185">Reference proteome</keyword>
<feature type="non-terminal residue" evidence="1">
    <location>
        <position position="1"/>
    </location>
</feature>